<name>A0AAN9J764_CLITE</name>
<evidence type="ECO:0000313" key="2">
    <source>
        <dbReference type="Proteomes" id="UP001359559"/>
    </source>
</evidence>
<protein>
    <submittedName>
        <fullName evidence="1">Uncharacterized protein</fullName>
    </submittedName>
</protein>
<proteinExistence type="predicted"/>
<accession>A0AAN9J764</accession>
<organism evidence="1 2">
    <name type="scientific">Clitoria ternatea</name>
    <name type="common">Butterfly pea</name>
    <dbReference type="NCBI Taxonomy" id="43366"/>
    <lineage>
        <taxon>Eukaryota</taxon>
        <taxon>Viridiplantae</taxon>
        <taxon>Streptophyta</taxon>
        <taxon>Embryophyta</taxon>
        <taxon>Tracheophyta</taxon>
        <taxon>Spermatophyta</taxon>
        <taxon>Magnoliopsida</taxon>
        <taxon>eudicotyledons</taxon>
        <taxon>Gunneridae</taxon>
        <taxon>Pentapetalae</taxon>
        <taxon>rosids</taxon>
        <taxon>fabids</taxon>
        <taxon>Fabales</taxon>
        <taxon>Fabaceae</taxon>
        <taxon>Papilionoideae</taxon>
        <taxon>50 kb inversion clade</taxon>
        <taxon>NPAAA clade</taxon>
        <taxon>indigoferoid/millettioid clade</taxon>
        <taxon>Phaseoleae</taxon>
        <taxon>Clitoria</taxon>
    </lineage>
</organism>
<dbReference type="EMBL" id="JAYKXN010000004">
    <property type="protein sequence ID" value="KAK7293595.1"/>
    <property type="molecule type" value="Genomic_DNA"/>
</dbReference>
<evidence type="ECO:0000313" key="1">
    <source>
        <dbReference type="EMBL" id="KAK7293595.1"/>
    </source>
</evidence>
<dbReference type="Proteomes" id="UP001359559">
    <property type="component" value="Unassembled WGS sequence"/>
</dbReference>
<comment type="caution">
    <text evidence="1">The sequence shown here is derived from an EMBL/GenBank/DDBJ whole genome shotgun (WGS) entry which is preliminary data.</text>
</comment>
<gene>
    <name evidence="1" type="ORF">RJT34_16465</name>
</gene>
<reference evidence="1 2" key="1">
    <citation type="submission" date="2024-01" db="EMBL/GenBank/DDBJ databases">
        <title>The genomes of 5 underutilized Papilionoideae crops provide insights into root nodulation and disease resistance.</title>
        <authorList>
            <person name="Yuan L."/>
        </authorList>
    </citation>
    <scope>NUCLEOTIDE SEQUENCE [LARGE SCALE GENOMIC DNA]</scope>
    <source>
        <strain evidence="1">LY-2023</strain>
        <tissue evidence="1">Leaf</tissue>
    </source>
</reference>
<keyword evidence="2" id="KW-1185">Reference proteome</keyword>
<dbReference type="AlphaFoldDB" id="A0AAN9J764"/>
<sequence length="79" mass="9224">MRLSEITLIRLGESILPEQESHEHQTQTIRFSFKEISVPVLRSSVLILSWKEEVKRLNMVALDQSVPTLRPVYQLEDYA</sequence>